<dbReference type="Pfam" id="PF00931">
    <property type="entry name" value="NB-ARC"/>
    <property type="match status" value="1"/>
</dbReference>
<keyword evidence="10" id="KW-1185">Reference proteome</keyword>
<dbReference type="Gene3D" id="1.10.8.430">
    <property type="entry name" value="Helical domain of apoptotic protease-activating factors"/>
    <property type="match status" value="1"/>
</dbReference>
<feature type="domain" description="Disease resistance N-terminal" evidence="7">
    <location>
        <begin position="3"/>
        <end position="43"/>
    </location>
</feature>
<dbReference type="GO" id="GO:0009626">
    <property type="term" value="P:plant-type hypersensitive response"/>
    <property type="evidence" value="ECO:0007669"/>
    <property type="project" value="UniProtKB-ARBA"/>
</dbReference>
<accession>A0A1E5W6G1</accession>
<dbReference type="PANTHER" id="PTHR23155:SF1232">
    <property type="entry name" value="OS09G0270700 PROTEIN"/>
    <property type="match status" value="1"/>
</dbReference>
<dbReference type="OrthoDB" id="646178at2759"/>
<dbReference type="GO" id="GO:0043531">
    <property type="term" value="F:ADP binding"/>
    <property type="evidence" value="ECO:0007669"/>
    <property type="project" value="InterPro"/>
</dbReference>
<feature type="domain" description="Disease resistance protein winged helix" evidence="8">
    <location>
        <begin position="374"/>
        <end position="445"/>
    </location>
</feature>
<sequence length="502" mass="58097">MGRKGWKDEVIETWIGQVRSVAYDMENIVDQFIYVVGKNNQKGSWRNYIKKPLSLFTIEEIAAEVKRVNQELQQLSESKDRWTKPIDGVTNIPVPNYETERELYFPGHDDSINDDELVGTDKNRQSLIESLHSEDCSQRIIAVWGMGGIGKSTLVSNVYKSEASKFDCRESYKLEDVWKTLLRDLLAKDKKEFDAVTMNGTELRVELRKILDKRRYLIILDDIWTAAVLFKIREVLVDNGLGSRVIITTRAEEVTSIAEDCCKIKVEPLNNHDAWLLFCRMAFPKTENHTCPPELQQCGIDIVQKCDGLPLALVAMGSILSLKTKSIKEWRLFHNQLIWELYNNENLNHVEKILNLSYKYLPDYLKNCFLYCAMFPEDYLLHRKRLIRLWIAEGFIEQKGACSLEDVAEGYLGELVRRSMLQVVTRNNFGRIKFLRMHDLVRELAIFLYTKENFSTIYDDTHGVVKVGLNSRRVSVLQCNNDIQSSIDLSNHVNILVDILVN</sequence>
<dbReference type="EMBL" id="LWDX02019975">
    <property type="protein sequence ID" value="OEL33033.1"/>
    <property type="molecule type" value="Genomic_DNA"/>
</dbReference>
<comment type="caution">
    <text evidence="9">The sequence shown here is derived from an EMBL/GenBank/DDBJ whole genome shotgun (WGS) entry which is preliminary data.</text>
</comment>
<dbReference type="Gene3D" id="1.20.5.4130">
    <property type="match status" value="1"/>
</dbReference>
<dbReference type="GO" id="GO:0042742">
    <property type="term" value="P:defense response to bacterium"/>
    <property type="evidence" value="ECO:0007669"/>
    <property type="project" value="UniProtKB-ARBA"/>
</dbReference>
<dbReference type="Proteomes" id="UP000095767">
    <property type="component" value="Unassembled WGS sequence"/>
</dbReference>
<dbReference type="FunFam" id="1.10.10.10:FF:000322">
    <property type="entry name" value="Probable disease resistance protein At1g63360"/>
    <property type="match status" value="1"/>
</dbReference>
<dbReference type="InterPro" id="IPR042197">
    <property type="entry name" value="Apaf_helical"/>
</dbReference>
<evidence type="ECO:0000256" key="3">
    <source>
        <dbReference type="ARBA" id="ARBA00022737"/>
    </source>
</evidence>
<dbReference type="SUPFAM" id="SSF52540">
    <property type="entry name" value="P-loop containing nucleoside triphosphate hydrolases"/>
    <property type="match status" value="1"/>
</dbReference>
<comment type="similarity">
    <text evidence="1">Belongs to the disease resistance NB-LRR family.</text>
</comment>
<keyword evidence="2" id="KW-0433">Leucine-rich repeat</keyword>
<dbReference type="Pfam" id="PF18052">
    <property type="entry name" value="Rx_N"/>
    <property type="match status" value="1"/>
</dbReference>
<dbReference type="Gene3D" id="1.10.10.10">
    <property type="entry name" value="Winged helix-like DNA-binding domain superfamily/Winged helix DNA-binding domain"/>
    <property type="match status" value="1"/>
</dbReference>
<dbReference type="InterPro" id="IPR002182">
    <property type="entry name" value="NB-ARC"/>
</dbReference>
<evidence type="ECO:0000313" key="10">
    <source>
        <dbReference type="Proteomes" id="UP000095767"/>
    </source>
</evidence>
<dbReference type="PRINTS" id="PR00364">
    <property type="entry name" value="DISEASERSIST"/>
</dbReference>
<evidence type="ECO:0000256" key="4">
    <source>
        <dbReference type="ARBA" id="ARBA00022741"/>
    </source>
</evidence>
<proteinExistence type="inferred from homology"/>
<evidence type="ECO:0000256" key="1">
    <source>
        <dbReference type="ARBA" id="ARBA00008894"/>
    </source>
</evidence>
<evidence type="ECO:0000259" key="6">
    <source>
        <dbReference type="Pfam" id="PF00931"/>
    </source>
</evidence>
<dbReference type="Gene3D" id="3.40.50.300">
    <property type="entry name" value="P-loop containing nucleotide triphosphate hydrolases"/>
    <property type="match status" value="1"/>
</dbReference>
<dbReference type="InterPro" id="IPR036388">
    <property type="entry name" value="WH-like_DNA-bd_sf"/>
</dbReference>
<dbReference type="Pfam" id="PF23559">
    <property type="entry name" value="WHD_DRP"/>
    <property type="match status" value="1"/>
</dbReference>
<evidence type="ECO:0000256" key="2">
    <source>
        <dbReference type="ARBA" id="ARBA00022614"/>
    </source>
</evidence>
<evidence type="ECO:0000259" key="8">
    <source>
        <dbReference type="Pfam" id="PF23559"/>
    </source>
</evidence>
<dbReference type="PANTHER" id="PTHR23155">
    <property type="entry name" value="DISEASE RESISTANCE PROTEIN RP"/>
    <property type="match status" value="1"/>
</dbReference>
<organism evidence="9 10">
    <name type="scientific">Dichanthelium oligosanthes</name>
    <dbReference type="NCBI Taxonomy" id="888268"/>
    <lineage>
        <taxon>Eukaryota</taxon>
        <taxon>Viridiplantae</taxon>
        <taxon>Streptophyta</taxon>
        <taxon>Embryophyta</taxon>
        <taxon>Tracheophyta</taxon>
        <taxon>Spermatophyta</taxon>
        <taxon>Magnoliopsida</taxon>
        <taxon>Liliopsida</taxon>
        <taxon>Poales</taxon>
        <taxon>Poaceae</taxon>
        <taxon>PACMAD clade</taxon>
        <taxon>Panicoideae</taxon>
        <taxon>Panicodae</taxon>
        <taxon>Paniceae</taxon>
        <taxon>Dichantheliinae</taxon>
        <taxon>Dichanthelium</taxon>
    </lineage>
</organism>
<evidence type="ECO:0000256" key="5">
    <source>
        <dbReference type="ARBA" id="ARBA00022821"/>
    </source>
</evidence>
<reference evidence="9 10" key="1">
    <citation type="submission" date="2016-09" db="EMBL/GenBank/DDBJ databases">
        <title>The draft genome of Dichanthelium oligosanthes: A C3 panicoid grass species.</title>
        <authorList>
            <person name="Studer A.J."/>
            <person name="Schnable J.C."/>
            <person name="Brutnell T.P."/>
        </authorList>
    </citation>
    <scope>NUCLEOTIDE SEQUENCE [LARGE SCALE GENOMIC DNA]</scope>
    <source>
        <strain evidence="10">cv. Kellogg 1175</strain>
        <tissue evidence="9">Leaf</tissue>
    </source>
</reference>
<keyword evidence="4" id="KW-0547">Nucleotide-binding</keyword>
<keyword evidence="5" id="KW-0611">Plant defense</keyword>
<evidence type="ECO:0000313" key="9">
    <source>
        <dbReference type="EMBL" id="OEL33033.1"/>
    </source>
</evidence>
<protein>
    <submittedName>
        <fullName evidence="9">Disease resistance protein RPM1</fullName>
    </submittedName>
</protein>
<dbReference type="InterPro" id="IPR027417">
    <property type="entry name" value="P-loop_NTPase"/>
</dbReference>
<feature type="domain" description="NB-ARC" evidence="6">
    <location>
        <begin position="124"/>
        <end position="286"/>
    </location>
</feature>
<dbReference type="InterPro" id="IPR058922">
    <property type="entry name" value="WHD_DRP"/>
</dbReference>
<gene>
    <name evidence="9" type="ORF">BAE44_0005948</name>
</gene>
<dbReference type="InterPro" id="IPR041118">
    <property type="entry name" value="Rx_N"/>
</dbReference>
<keyword evidence="3" id="KW-0677">Repeat</keyword>
<name>A0A1E5W6G1_9POAL</name>
<evidence type="ECO:0000259" key="7">
    <source>
        <dbReference type="Pfam" id="PF18052"/>
    </source>
</evidence>
<dbReference type="AlphaFoldDB" id="A0A1E5W6G1"/>
<dbReference type="InterPro" id="IPR044974">
    <property type="entry name" value="Disease_R_plants"/>
</dbReference>
<dbReference type="GO" id="GO:0002758">
    <property type="term" value="P:innate immune response-activating signaling pathway"/>
    <property type="evidence" value="ECO:0007669"/>
    <property type="project" value="UniProtKB-ARBA"/>
</dbReference>